<reference evidence="12" key="2">
    <citation type="submission" date="2015-01" db="EMBL/GenBank/DDBJ databases">
        <title>Evolutionary Origins and Diversification of the Mycorrhizal Mutualists.</title>
        <authorList>
            <consortium name="DOE Joint Genome Institute"/>
            <consortium name="Mycorrhizal Genomics Consortium"/>
            <person name="Kohler A."/>
            <person name="Kuo A."/>
            <person name="Nagy L.G."/>
            <person name="Floudas D."/>
            <person name="Copeland A."/>
            <person name="Barry K.W."/>
            <person name="Cichocki N."/>
            <person name="Veneault-Fourrey C."/>
            <person name="LaButti K."/>
            <person name="Lindquist E.A."/>
            <person name="Lipzen A."/>
            <person name="Lundell T."/>
            <person name="Morin E."/>
            <person name="Murat C."/>
            <person name="Riley R."/>
            <person name="Ohm R."/>
            <person name="Sun H."/>
            <person name="Tunlid A."/>
            <person name="Henrissat B."/>
            <person name="Grigoriev I.V."/>
            <person name="Hibbett D.S."/>
            <person name="Martin F."/>
        </authorList>
    </citation>
    <scope>NUCLEOTIDE SEQUENCE [LARGE SCALE GENOMIC DNA]</scope>
    <source>
        <strain evidence="12">Zn</strain>
    </source>
</reference>
<dbReference type="GO" id="GO:0015031">
    <property type="term" value="P:protein transport"/>
    <property type="evidence" value="ECO:0007669"/>
    <property type="project" value="UniProtKB-KW"/>
</dbReference>
<feature type="transmembrane region" description="Helical" evidence="10">
    <location>
        <begin position="125"/>
        <end position="143"/>
    </location>
</feature>
<feature type="transmembrane region" description="Helical" evidence="10">
    <location>
        <begin position="527"/>
        <end position="550"/>
    </location>
</feature>
<keyword evidence="5" id="KW-0571">Peptide transport</keyword>
<accession>A0A0C3DZQ6</accession>
<evidence type="ECO:0000256" key="9">
    <source>
        <dbReference type="SAM" id="MobiDB-lite"/>
    </source>
</evidence>
<dbReference type="HOGENOM" id="CLU_004965_1_1_1"/>
<comment type="subcellular location">
    <subcellularLocation>
        <location evidence="1">Membrane</location>
        <topology evidence="1">Multi-pass membrane protein</topology>
    </subcellularLocation>
</comment>
<dbReference type="Proteomes" id="UP000054321">
    <property type="component" value="Unassembled WGS sequence"/>
</dbReference>
<feature type="region of interest" description="Disordered" evidence="9">
    <location>
        <begin position="1"/>
        <end position="49"/>
    </location>
</feature>
<feature type="transmembrane region" description="Helical" evidence="10">
    <location>
        <begin position="335"/>
        <end position="355"/>
    </location>
</feature>
<dbReference type="EMBL" id="KN832870">
    <property type="protein sequence ID" value="KIN07553.1"/>
    <property type="molecule type" value="Genomic_DNA"/>
</dbReference>
<feature type="transmembrane region" description="Helical" evidence="10">
    <location>
        <begin position="367"/>
        <end position="394"/>
    </location>
</feature>
<protein>
    <recommendedName>
        <fullName evidence="13">OPT family small oligopeptide transporter</fullName>
    </recommendedName>
</protein>
<evidence type="ECO:0008006" key="13">
    <source>
        <dbReference type="Google" id="ProtNLM"/>
    </source>
</evidence>
<feature type="transmembrane region" description="Helical" evidence="10">
    <location>
        <begin position="681"/>
        <end position="702"/>
    </location>
</feature>
<dbReference type="InterPro" id="IPR004648">
    <property type="entry name" value="Oligpept_transpt"/>
</dbReference>
<feature type="transmembrane region" description="Helical" evidence="10">
    <location>
        <begin position="198"/>
        <end position="219"/>
    </location>
</feature>
<feature type="transmembrane region" description="Helical" evidence="10">
    <location>
        <begin position="642"/>
        <end position="661"/>
    </location>
</feature>
<evidence type="ECO:0000256" key="3">
    <source>
        <dbReference type="ARBA" id="ARBA00022448"/>
    </source>
</evidence>
<comment type="similarity">
    <text evidence="2">Belongs to the oligopeptide OPT transporter family.</text>
</comment>
<feature type="transmembrane region" description="Helical" evidence="10">
    <location>
        <begin position="500"/>
        <end position="521"/>
    </location>
</feature>
<keyword evidence="12" id="KW-1185">Reference proteome</keyword>
<evidence type="ECO:0000256" key="1">
    <source>
        <dbReference type="ARBA" id="ARBA00004141"/>
    </source>
</evidence>
<dbReference type="NCBIfam" id="TIGR00727">
    <property type="entry name" value="ISP4_OPT"/>
    <property type="match status" value="1"/>
</dbReference>
<feature type="transmembrane region" description="Helical" evidence="10">
    <location>
        <begin position="155"/>
        <end position="177"/>
    </location>
</feature>
<keyword evidence="4 10" id="KW-0812">Transmembrane</keyword>
<feature type="transmembrane region" description="Helical" evidence="10">
    <location>
        <begin position="231"/>
        <end position="252"/>
    </location>
</feature>
<evidence type="ECO:0000256" key="7">
    <source>
        <dbReference type="ARBA" id="ARBA00022989"/>
    </source>
</evidence>
<dbReference type="Pfam" id="PF03169">
    <property type="entry name" value="OPT"/>
    <property type="match status" value="1"/>
</dbReference>
<proteinExistence type="inferred from homology"/>
<feature type="transmembrane region" description="Helical" evidence="10">
    <location>
        <begin position="448"/>
        <end position="468"/>
    </location>
</feature>
<evidence type="ECO:0000256" key="6">
    <source>
        <dbReference type="ARBA" id="ARBA00022927"/>
    </source>
</evidence>
<reference evidence="11 12" key="1">
    <citation type="submission" date="2014-04" db="EMBL/GenBank/DDBJ databases">
        <authorList>
            <consortium name="DOE Joint Genome Institute"/>
            <person name="Kuo A."/>
            <person name="Martino E."/>
            <person name="Perotto S."/>
            <person name="Kohler A."/>
            <person name="Nagy L.G."/>
            <person name="Floudas D."/>
            <person name="Copeland A."/>
            <person name="Barry K.W."/>
            <person name="Cichocki N."/>
            <person name="Veneault-Fourrey C."/>
            <person name="LaButti K."/>
            <person name="Lindquist E.A."/>
            <person name="Lipzen A."/>
            <person name="Lundell T."/>
            <person name="Morin E."/>
            <person name="Murat C."/>
            <person name="Sun H."/>
            <person name="Tunlid A."/>
            <person name="Henrissat B."/>
            <person name="Grigoriev I.V."/>
            <person name="Hibbett D.S."/>
            <person name="Martin F."/>
            <person name="Nordberg H.P."/>
            <person name="Cantor M.N."/>
            <person name="Hua S.X."/>
        </authorList>
    </citation>
    <scope>NUCLEOTIDE SEQUENCE [LARGE SCALE GENOMIC DNA]</scope>
    <source>
        <strain evidence="11 12">Zn</strain>
    </source>
</reference>
<keyword evidence="7 10" id="KW-1133">Transmembrane helix</keyword>
<name>A0A0C3DZQ6_OIDMZ</name>
<dbReference type="NCBIfam" id="TIGR00728">
    <property type="entry name" value="OPT_sfam"/>
    <property type="match status" value="2"/>
</dbReference>
<feature type="compositionally biased region" description="Polar residues" evidence="9">
    <location>
        <begin position="22"/>
        <end position="32"/>
    </location>
</feature>
<evidence type="ECO:0000313" key="11">
    <source>
        <dbReference type="EMBL" id="KIN07553.1"/>
    </source>
</evidence>
<evidence type="ECO:0000256" key="4">
    <source>
        <dbReference type="ARBA" id="ARBA00022692"/>
    </source>
</evidence>
<evidence type="ECO:0000256" key="5">
    <source>
        <dbReference type="ARBA" id="ARBA00022856"/>
    </source>
</evidence>
<feature type="transmembrane region" description="Helical" evidence="10">
    <location>
        <begin position="714"/>
        <end position="737"/>
    </location>
</feature>
<dbReference type="AlphaFoldDB" id="A0A0C3DZQ6"/>
<evidence type="ECO:0000256" key="2">
    <source>
        <dbReference type="ARBA" id="ARBA00008807"/>
    </source>
</evidence>
<sequence length="782" mass="87824">MSGLLKRFGPKQADSVDGLEPSPQQSTISSAQAPEKTENNATISTARDIEEADANRRLATFERAHRWDPNLEDEQLHDIDDAVNARDPNSEARIFDEVFENSPYPEVRAAVRNYDEDLPCNTIRAWAIGILLTTIASGLNALFSLRSPTLTVTSVVIQLVAYPLGVGWDLIMPSGTFNTFGRKWSMKPGPFNLKEHGLIVIMANAAFGNGVGYFTDTIVAQRGFYGQNFGWGFNILLAITTQCVGFGIAGLMRRYLVEPASMIWPKTLVNTAFIYALHDHSKTDPSKSNGWSISRYRYFLYVFVGSFVWYWFPGYIAKFLSIFAFVTWIRPHNVVINQLFGGSTGLSLIPITFDWTQITGYSLYSPLIPPFFAIANTLVGTVFWYIIICTGIHYSGHWYSEYLPMSDSNSYDNTGKLYNVSKILTPEFTLDEEKYKAYSPLFLSTTFAMTYGLSFAAIAAVIFHTILFHGEEIWIHGRAVGDDLEDNHTKMMRKYKPVPWWWYGLLFLGMAGMSFATVCAWPTHLSWWALIIGLLIAVVWTIPIGIIYATTNVHLGLNVFTEYIIGYMQPGRPVIATLWSCFVQLAVMEWGLRHIPNICEQGQANNFTCPNGRVFFTASVIFGLIGPRRIFSTGSLYGGLQYFWLAGSVVPFIAYALARMFPRSKVRFFSSPLFFGGMVQLPPATPLNYLSWSLVGVVFQRIIRNRYRGWWMRFNYITSAGLDVGLTICTIIIIAALNLTGTSFPKWWGNTAPTTTMDFLDTAVQKKVSAGEIFGPPAGSWK</sequence>
<dbReference type="InParanoid" id="A0A0C3DZQ6"/>
<evidence type="ECO:0000256" key="10">
    <source>
        <dbReference type="SAM" id="Phobius"/>
    </source>
</evidence>
<gene>
    <name evidence="11" type="ORF">OIDMADRAFT_37017</name>
</gene>
<keyword evidence="8 10" id="KW-0472">Membrane</keyword>
<dbReference type="InterPro" id="IPR004813">
    <property type="entry name" value="OPT"/>
</dbReference>
<keyword evidence="3" id="KW-0813">Transport</keyword>
<feature type="transmembrane region" description="Helical" evidence="10">
    <location>
        <begin position="298"/>
        <end position="329"/>
    </location>
</feature>
<evidence type="ECO:0000256" key="8">
    <source>
        <dbReference type="ARBA" id="ARBA00023136"/>
    </source>
</evidence>
<dbReference type="OrthoDB" id="9986677at2759"/>
<evidence type="ECO:0000313" key="12">
    <source>
        <dbReference type="Proteomes" id="UP000054321"/>
    </source>
</evidence>
<dbReference type="GO" id="GO:0016020">
    <property type="term" value="C:membrane"/>
    <property type="evidence" value="ECO:0007669"/>
    <property type="project" value="UniProtKB-SubCell"/>
</dbReference>
<dbReference type="GO" id="GO:0035673">
    <property type="term" value="F:oligopeptide transmembrane transporter activity"/>
    <property type="evidence" value="ECO:0007669"/>
    <property type="project" value="InterPro"/>
</dbReference>
<dbReference type="PANTHER" id="PTHR22601">
    <property type="entry name" value="ISP4 LIKE PROTEIN"/>
    <property type="match status" value="1"/>
</dbReference>
<keyword evidence="6" id="KW-0653">Protein transport</keyword>
<organism evidence="11 12">
    <name type="scientific">Oidiodendron maius (strain Zn)</name>
    <dbReference type="NCBI Taxonomy" id="913774"/>
    <lineage>
        <taxon>Eukaryota</taxon>
        <taxon>Fungi</taxon>
        <taxon>Dikarya</taxon>
        <taxon>Ascomycota</taxon>
        <taxon>Pezizomycotina</taxon>
        <taxon>Leotiomycetes</taxon>
        <taxon>Leotiomycetes incertae sedis</taxon>
        <taxon>Myxotrichaceae</taxon>
        <taxon>Oidiodendron</taxon>
    </lineage>
</organism>